<dbReference type="PIRSF" id="PIRSF000804">
    <property type="entry name" value="DNA_pol_III_b"/>
    <property type="match status" value="1"/>
</dbReference>
<accession>A0A8S0VVM9</accession>
<dbReference type="KEGG" id="aacx:DEACI_0452"/>
<evidence type="ECO:0000256" key="5">
    <source>
        <dbReference type="ARBA" id="ARBA00022679"/>
    </source>
</evidence>
<comment type="subunit">
    <text evidence="10">Forms a ring-shaped head-to-tail homodimer around DNA.</text>
</comment>
<protein>
    <recommendedName>
        <fullName evidence="3 10">Beta sliding clamp</fullName>
    </recommendedName>
</protein>
<dbReference type="Pfam" id="PF02767">
    <property type="entry name" value="DNA_pol3_beta_2"/>
    <property type="match status" value="1"/>
</dbReference>
<dbReference type="GO" id="GO:0009360">
    <property type="term" value="C:DNA polymerase III complex"/>
    <property type="evidence" value="ECO:0007669"/>
    <property type="project" value="InterPro"/>
</dbReference>
<comment type="subcellular location">
    <subcellularLocation>
        <location evidence="1 10">Cytoplasm</location>
    </subcellularLocation>
</comment>
<dbReference type="SMART" id="SM00480">
    <property type="entry name" value="POL3Bc"/>
    <property type="match status" value="1"/>
</dbReference>
<evidence type="ECO:0000256" key="10">
    <source>
        <dbReference type="PIRNR" id="PIRNR000804"/>
    </source>
</evidence>
<comment type="function">
    <text evidence="10">Confers DNA tethering and processivity to DNA polymerases and other proteins. Acts as a clamp, forming a ring around DNA (a reaction catalyzed by the clamp-loading complex) which diffuses in an ATP-independent manner freely and bidirectionally along dsDNA. Initially characterized for its ability to contact the catalytic subunit of DNA polymerase III (Pol III), a complex, multichain enzyme responsible for most of the replicative synthesis in bacteria; Pol III exhibits 3'-5' exonuclease proofreading activity. The beta chain is required for initiation of replication as well as for processivity of DNA replication.</text>
</comment>
<comment type="similarity">
    <text evidence="2 10">Belongs to the beta sliding clamp family.</text>
</comment>
<keyword evidence="6 10" id="KW-0548">Nucleotidyltransferase</keyword>
<dbReference type="GO" id="GO:0005737">
    <property type="term" value="C:cytoplasm"/>
    <property type="evidence" value="ECO:0007669"/>
    <property type="project" value="UniProtKB-SubCell"/>
</dbReference>
<evidence type="ECO:0000256" key="4">
    <source>
        <dbReference type="ARBA" id="ARBA00022490"/>
    </source>
</evidence>
<dbReference type="EMBL" id="LR746496">
    <property type="protein sequence ID" value="CAA7599823.1"/>
    <property type="molecule type" value="Genomic_DNA"/>
</dbReference>
<feature type="domain" description="DNA polymerase III beta sliding clamp central" evidence="12">
    <location>
        <begin position="128"/>
        <end position="242"/>
    </location>
</feature>
<dbReference type="InterPro" id="IPR001001">
    <property type="entry name" value="DNA_polIII_beta"/>
</dbReference>
<dbReference type="GO" id="GO:0003887">
    <property type="term" value="F:DNA-directed DNA polymerase activity"/>
    <property type="evidence" value="ECO:0007669"/>
    <property type="project" value="UniProtKB-UniRule"/>
</dbReference>
<evidence type="ECO:0000259" key="11">
    <source>
        <dbReference type="Pfam" id="PF00712"/>
    </source>
</evidence>
<evidence type="ECO:0000256" key="6">
    <source>
        <dbReference type="ARBA" id="ARBA00022695"/>
    </source>
</evidence>
<dbReference type="NCBIfam" id="TIGR00663">
    <property type="entry name" value="dnan"/>
    <property type="match status" value="1"/>
</dbReference>
<evidence type="ECO:0000256" key="9">
    <source>
        <dbReference type="ARBA" id="ARBA00023125"/>
    </source>
</evidence>
<dbReference type="SUPFAM" id="SSF55979">
    <property type="entry name" value="DNA clamp"/>
    <property type="match status" value="3"/>
</dbReference>
<evidence type="ECO:0000259" key="13">
    <source>
        <dbReference type="Pfam" id="PF02768"/>
    </source>
</evidence>
<dbReference type="Gene3D" id="3.70.10.10">
    <property type="match status" value="1"/>
</dbReference>
<name>A0A8S0VVM9_9FIRM</name>
<dbReference type="PANTHER" id="PTHR30478:SF0">
    <property type="entry name" value="BETA SLIDING CLAMP"/>
    <property type="match status" value="1"/>
</dbReference>
<dbReference type="InterPro" id="IPR022637">
    <property type="entry name" value="DNA_polIII_beta_cen"/>
</dbReference>
<evidence type="ECO:0000256" key="1">
    <source>
        <dbReference type="ARBA" id="ARBA00004496"/>
    </source>
</evidence>
<proteinExistence type="inferred from homology"/>
<dbReference type="AlphaFoldDB" id="A0A8S0VVM9"/>
<organism evidence="14">
    <name type="scientific">Acididesulfobacillus acetoxydans</name>
    <dbReference type="NCBI Taxonomy" id="1561005"/>
    <lineage>
        <taxon>Bacteria</taxon>
        <taxon>Bacillati</taxon>
        <taxon>Bacillota</taxon>
        <taxon>Clostridia</taxon>
        <taxon>Eubacteriales</taxon>
        <taxon>Peptococcaceae</taxon>
        <taxon>Acididesulfobacillus</taxon>
    </lineage>
</organism>
<dbReference type="RefSeq" id="WP_240983582.1">
    <property type="nucleotide sequence ID" value="NZ_CDGJ01000052.1"/>
</dbReference>
<evidence type="ECO:0000259" key="12">
    <source>
        <dbReference type="Pfam" id="PF02767"/>
    </source>
</evidence>
<keyword evidence="8 10" id="KW-0239">DNA-directed DNA polymerase</keyword>
<dbReference type="GO" id="GO:0008408">
    <property type="term" value="F:3'-5' exonuclease activity"/>
    <property type="evidence" value="ECO:0007669"/>
    <property type="project" value="InterPro"/>
</dbReference>
<dbReference type="EMBL" id="CDGJ01000052">
    <property type="protein sequence ID" value="CEJ07389.1"/>
    <property type="molecule type" value="Genomic_DNA"/>
</dbReference>
<keyword evidence="4 10" id="KW-0963">Cytoplasm</keyword>
<dbReference type="Pfam" id="PF02768">
    <property type="entry name" value="DNA_pol3_beta_3"/>
    <property type="match status" value="1"/>
</dbReference>
<dbReference type="Proteomes" id="UP001071230">
    <property type="component" value="Unassembled WGS sequence"/>
</dbReference>
<dbReference type="CDD" id="cd00140">
    <property type="entry name" value="beta_clamp"/>
    <property type="match status" value="1"/>
</dbReference>
<keyword evidence="5 10" id="KW-0808">Transferase</keyword>
<feature type="domain" description="DNA polymerase III beta sliding clamp N-terminal" evidence="11">
    <location>
        <begin position="1"/>
        <end position="118"/>
    </location>
</feature>
<keyword evidence="9" id="KW-0238">DNA-binding</keyword>
<keyword evidence="16" id="KW-1185">Reference proteome</keyword>
<dbReference type="InterPro" id="IPR022634">
    <property type="entry name" value="DNA_polIII_beta_N"/>
</dbReference>
<evidence type="ECO:0000256" key="8">
    <source>
        <dbReference type="ARBA" id="ARBA00022932"/>
    </source>
</evidence>
<reference evidence="15" key="1">
    <citation type="submission" date="2014-11" db="EMBL/GenBank/DDBJ databases">
        <authorList>
            <person name="Hornung B.V."/>
        </authorList>
    </citation>
    <scope>NUCLEOTIDE SEQUENCE</scope>
    <source>
        <strain evidence="15">INE</strain>
    </source>
</reference>
<dbReference type="InterPro" id="IPR022635">
    <property type="entry name" value="DNA_polIII_beta_C"/>
</dbReference>
<dbReference type="InterPro" id="IPR046938">
    <property type="entry name" value="DNA_clamp_sf"/>
</dbReference>
<gene>
    <name evidence="14" type="ORF">DEACI_0452</name>
    <name evidence="15" type="ORF">DEACI_1852</name>
</gene>
<dbReference type="GO" id="GO:0003677">
    <property type="term" value="F:DNA binding"/>
    <property type="evidence" value="ECO:0007669"/>
    <property type="project" value="UniProtKB-UniRule"/>
</dbReference>
<dbReference type="GO" id="GO:0006271">
    <property type="term" value="P:DNA strand elongation involved in DNA replication"/>
    <property type="evidence" value="ECO:0007669"/>
    <property type="project" value="TreeGrafter"/>
</dbReference>
<evidence type="ECO:0000313" key="15">
    <source>
        <dbReference type="EMBL" id="CEJ07389.1"/>
    </source>
</evidence>
<reference evidence="14" key="2">
    <citation type="submission" date="2020-01" db="EMBL/GenBank/DDBJ databases">
        <authorList>
            <person name="Hornung B."/>
        </authorList>
    </citation>
    <scope>NUCLEOTIDE SEQUENCE</scope>
    <source>
        <strain evidence="14">PacBioINE</strain>
    </source>
</reference>
<dbReference type="Gene3D" id="3.10.150.10">
    <property type="entry name" value="DNA Polymerase III, subunit A, domain 2"/>
    <property type="match status" value="1"/>
</dbReference>
<keyword evidence="7 10" id="KW-0235">DNA replication</keyword>
<evidence type="ECO:0000256" key="3">
    <source>
        <dbReference type="ARBA" id="ARBA00021035"/>
    </source>
</evidence>
<dbReference type="PANTHER" id="PTHR30478">
    <property type="entry name" value="DNA POLYMERASE III SUBUNIT BETA"/>
    <property type="match status" value="1"/>
</dbReference>
<evidence type="ECO:0000256" key="7">
    <source>
        <dbReference type="ARBA" id="ARBA00022705"/>
    </source>
</evidence>
<sequence length="368" mass="40913">MKTHCSKDALLTGVNTVQKAVSGKNVEPDLQSIFLRAEAGKLIFLATDMEIGIRCEVPAETETEGTLLLPAKLFSDIVRKLPDTQITLESQAESANLEYYQSQIFLKGYDPEQFPLLPDLLDPVSFSLPSESFKTMIRETLIAAAQEESRPIFKGLLLEMEGSVLRLIATDTHRLAYSQSGIDNPNGLDFSGIVPSKTMSEIYRLLKDDDDSITVRFTGSHVSFQFGAVHLLTRLIEGQFPNYKQVIPSSCRTKIRLLVKDLMESVERASLLARESSAGVSLVRLEISGDLLKIEHTTDIGKISEQLSIEKEGADITISFNSRFILDVLRVLPSDQMRFELSGPQSAAIIRTPADENYLYLLLPVRTN</sequence>
<evidence type="ECO:0000256" key="2">
    <source>
        <dbReference type="ARBA" id="ARBA00010752"/>
    </source>
</evidence>
<evidence type="ECO:0000313" key="16">
    <source>
        <dbReference type="Proteomes" id="UP001071230"/>
    </source>
</evidence>
<dbReference type="Pfam" id="PF00712">
    <property type="entry name" value="DNA_pol3_beta"/>
    <property type="match status" value="1"/>
</dbReference>
<feature type="domain" description="DNA polymerase III beta sliding clamp C-terminal" evidence="13">
    <location>
        <begin position="244"/>
        <end position="366"/>
    </location>
</feature>
<dbReference type="Proteomes" id="UP000836597">
    <property type="component" value="Chromosome"/>
</dbReference>
<evidence type="ECO:0000313" key="14">
    <source>
        <dbReference type="EMBL" id="CAA7599823.1"/>
    </source>
</evidence>